<sequence>MRRSLAAIPLVAHLATTTLTTATGASSSSSMSSSAAARRPPRLALCATSSSTPPSSSRRRRPRDGGTTGSISIPTTAASSFVAIPTTDAAAGRRATATTTATRSPSSLSPRDWTTPSLLRGGAGQGYDGELASETFEELYSPRRRRRRRRRRRGDGDGEEEEEEGEGVDDGGRRCDDDGGSATGRGGRRKRRPYLPPWLIDRAASLGYVRPTLLQRRALDVLLPYHYYYDNDNDDDDDADGGEEDDDDNDYHHDDDDDEDDNDVDDGGMDAILHGQTGSGKTLAYLLPVLGSIDIDKGATQAVIVVPTRELGHQVVRVARRLGAGVVAGDSDVVVVVGGDDDDDDNGDRVDGLGREDTNDDVIVDDGGVVADNRRITIMSILQGSSNFSRQRAWARSDPPHVVVGTPEELTRMISGGVILRGTAVHSVGIVVVDEVDACFSRTSNSGALHELLSRHLNPTHRTIESSSANMSVGGVGGGGGGGGEGGVGPGRTFRLSTTMTSDNDDDRRGGRRGRGEDRHRPRQTIFASATIPQHNHFARQCAKNGWTLRGTPVRVNVSPGELMPPTLGHVYVVCRDESNKVGGLRRWLRKELGRGMMGAGDRSTAATTKSKSTNADEDGVDEVAASALTDNDCRVLIFCNDGRRLETLAEVLAEDWNGIIWKEGCYAPAPETETATGAYSKSRRGDDVDITARFDAVITMLRLDDSLGARAAAMGGFRGPTTTGDDAGGNAKLRIMISTDLAARGLDISNISHVINFDLPINSEGYDTYVHRGGRAGRLGRRGKVMSLITSDQEFVLERLANKLSLEMKCVARQKVKKEEGRRRKS</sequence>
<feature type="region of interest" description="Disordered" evidence="5">
    <location>
        <begin position="468"/>
        <end position="523"/>
    </location>
</feature>
<dbReference type="InterPro" id="IPR014001">
    <property type="entry name" value="Helicase_ATP-bd"/>
</dbReference>
<feature type="region of interest" description="Disordered" evidence="5">
    <location>
        <begin position="338"/>
        <end position="358"/>
    </location>
</feature>
<gene>
    <name evidence="9" type="ORF">ACHAW5_003265</name>
</gene>
<protein>
    <recommendedName>
        <fullName evidence="11">RNA helicase</fullName>
    </recommendedName>
</protein>
<keyword evidence="3" id="KW-0347">Helicase</keyword>
<feature type="compositionally biased region" description="Gly residues" evidence="5">
    <location>
        <begin position="474"/>
        <end position="490"/>
    </location>
</feature>
<evidence type="ECO:0000256" key="3">
    <source>
        <dbReference type="ARBA" id="ARBA00022806"/>
    </source>
</evidence>
<keyword evidence="2" id="KW-0378">Hydrolase</keyword>
<feature type="compositionally biased region" description="Acidic residues" evidence="5">
    <location>
        <begin position="232"/>
        <end position="268"/>
    </location>
</feature>
<keyword evidence="6" id="KW-0732">Signal</keyword>
<dbReference type="Gene3D" id="3.40.50.300">
    <property type="entry name" value="P-loop containing nucleotide triphosphate hydrolases"/>
    <property type="match status" value="2"/>
</dbReference>
<dbReference type="InterPro" id="IPR050547">
    <property type="entry name" value="DEAD_box_RNA_helicases"/>
</dbReference>
<dbReference type="PROSITE" id="PS51194">
    <property type="entry name" value="HELICASE_CTER"/>
    <property type="match status" value="1"/>
</dbReference>
<feature type="chain" id="PRO_5044832299" description="RNA helicase" evidence="6">
    <location>
        <begin position="23"/>
        <end position="827"/>
    </location>
</feature>
<dbReference type="AlphaFoldDB" id="A0ABD3NYM3"/>
<evidence type="ECO:0000256" key="1">
    <source>
        <dbReference type="ARBA" id="ARBA00022741"/>
    </source>
</evidence>
<feature type="compositionally biased region" description="Basic and acidic residues" evidence="5">
    <location>
        <begin position="506"/>
        <end position="520"/>
    </location>
</feature>
<dbReference type="SUPFAM" id="SSF52540">
    <property type="entry name" value="P-loop containing nucleoside triphosphate hydrolases"/>
    <property type="match status" value="1"/>
</dbReference>
<dbReference type="Pfam" id="PF00270">
    <property type="entry name" value="DEAD"/>
    <property type="match status" value="2"/>
</dbReference>
<accession>A0ABD3NYM3</accession>
<evidence type="ECO:0008006" key="11">
    <source>
        <dbReference type="Google" id="ProtNLM"/>
    </source>
</evidence>
<dbReference type="PROSITE" id="PS51192">
    <property type="entry name" value="HELICASE_ATP_BIND_1"/>
    <property type="match status" value="1"/>
</dbReference>
<feature type="compositionally biased region" description="Low complexity" evidence="5">
    <location>
        <begin position="69"/>
        <end position="103"/>
    </location>
</feature>
<proteinExistence type="predicted"/>
<evidence type="ECO:0000259" key="7">
    <source>
        <dbReference type="PROSITE" id="PS51192"/>
    </source>
</evidence>
<evidence type="ECO:0000256" key="5">
    <source>
        <dbReference type="SAM" id="MobiDB-lite"/>
    </source>
</evidence>
<dbReference type="InterPro" id="IPR027417">
    <property type="entry name" value="P-loop_NTPase"/>
</dbReference>
<dbReference type="SMART" id="SM00490">
    <property type="entry name" value="HELICc"/>
    <property type="match status" value="1"/>
</dbReference>
<evidence type="ECO:0000313" key="9">
    <source>
        <dbReference type="EMBL" id="KAL3780256.1"/>
    </source>
</evidence>
<evidence type="ECO:0000256" key="4">
    <source>
        <dbReference type="ARBA" id="ARBA00022840"/>
    </source>
</evidence>
<feature type="compositionally biased region" description="Basic and acidic residues" evidence="5">
    <location>
        <begin position="347"/>
        <end position="357"/>
    </location>
</feature>
<feature type="compositionally biased region" description="Low complexity" evidence="5">
    <location>
        <begin position="18"/>
        <end position="37"/>
    </location>
</feature>
<dbReference type="GO" id="GO:0005524">
    <property type="term" value="F:ATP binding"/>
    <property type="evidence" value="ECO:0007669"/>
    <property type="project" value="UniProtKB-KW"/>
</dbReference>
<dbReference type="EMBL" id="JALLAZ020001123">
    <property type="protein sequence ID" value="KAL3780256.1"/>
    <property type="molecule type" value="Genomic_DNA"/>
</dbReference>
<feature type="compositionally biased region" description="Polar residues" evidence="5">
    <location>
        <begin position="104"/>
        <end position="117"/>
    </location>
</feature>
<feature type="compositionally biased region" description="Basic residues" evidence="5">
    <location>
        <begin position="142"/>
        <end position="153"/>
    </location>
</feature>
<keyword evidence="1" id="KW-0547">Nucleotide-binding</keyword>
<dbReference type="GO" id="GO:0016787">
    <property type="term" value="F:hydrolase activity"/>
    <property type="evidence" value="ECO:0007669"/>
    <property type="project" value="UniProtKB-KW"/>
</dbReference>
<dbReference type="Proteomes" id="UP001530315">
    <property type="component" value="Unassembled WGS sequence"/>
</dbReference>
<feature type="region of interest" description="Disordered" evidence="5">
    <location>
        <begin position="18"/>
        <end position="193"/>
    </location>
</feature>
<reference evidence="9 10" key="1">
    <citation type="submission" date="2024-10" db="EMBL/GenBank/DDBJ databases">
        <title>Updated reference genomes for cyclostephanoid diatoms.</title>
        <authorList>
            <person name="Roberts W.R."/>
            <person name="Alverson A.J."/>
        </authorList>
    </citation>
    <scope>NUCLEOTIDE SEQUENCE [LARGE SCALE GENOMIC DNA]</scope>
    <source>
        <strain evidence="9 10">AJA276-08</strain>
    </source>
</reference>
<dbReference type="PANTHER" id="PTHR47963:SF10">
    <property type="entry name" value="ATP-DEPENDENT RNA HELICASE DDX6_DHH1"/>
    <property type="match status" value="1"/>
</dbReference>
<dbReference type="SMART" id="SM00487">
    <property type="entry name" value="DEXDc"/>
    <property type="match status" value="1"/>
</dbReference>
<feature type="region of interest" description="Disordered" evidence="5">
    <location>
        <begin position="597"/>
        <end position="619"/>
    </location>
</feature>
<keyword evidence="10" id="KW-1185">Reference proteome</keyword>
<feature type="compositionally biased region" description="Low complexity" evidence="5">
    <location>
        <begin position="604"/>
        <end position="614"/>
    </location>
</feature>
<dbReference type="InterPro" id="IPR001650">
    <property type="entry name" value="Helicase_C-like"/>
</dbReference>
<evidence type="ECO:0000259" key="8">
    <source>
        <dbReference type="PROSITE" id="PS51194"/>
    </source>
</evidence>
<dbReference type="PANTHER" id="PTHR47963">
    <property type="entry name" value="DEAD-BOX ATP-DEPENDENT RNA HELICASE 47, MITOCHONDRIAL"/>
    <property type="match status" value="1"/>
</dbReference>
<feature type="domain" description="Helicase C-terminal" evidence="8">
    <location>
        <begin position="620"/>
        <end position="820"/>
    </location>
</feature>
<evidence type="ECO:0000256" key="6">
    <source>
        <dbReference type="SAM" id="SignalP"/>
    </source>
</evidence>
<feature type="domain" description="Helicase ATP-binding" evidence="7">
    <location>
        <begin position="262"/>
        <end position="536"/>
    </location>
</feature>
<organism evidence="9 10">
    <name type="scientific">Stephanodiscus triporus</name>
    <dbReference type="NCBI Taxonomy" id="2934178"/>
    <lineage>
        <taxon>Eukaryota</taxon>
        <taxon>Sar</taxon>
        <taxon>Stramenopiles</taxon>
        <taxon>Ochrophyta</taxon>
        <taxon>Bacillariophyta</taxon>
        <taxon>Coscinodiscophyceae</taxon>
        <taxon>Thalassiosirophycidae</taxon>
        <taxon>Stephanodiscales</taxon>
        <taxon>Stephanodiscaceae</taxon>
        <taxon>Stephanodiscus</taxon>
    </lineage>
</organism>
<feature type="compositionally biased region" description="Acidic residues" evidence="5">
    <location>
        <begin position="157"/>
        <end position="169"/>
    </location>
</feature>
<dbReference type="GO" id="GO:0004386">
    <property type="term" value="F:helicase activity"/>
    <property type="evidence" value="ECO:0007669"/>
    <property type="project" value="UniProtKB-KW"/>
</dbReference>
<comment type="caution">
    <text evidence="9">The sequence shown here is derived from an EMBL/GenBank/DDBJ whole genome shotgun (WGS) entry which is preliminary data.</text>
</comment>
<dbReference type="Pfam" id="PF00271">
    <property type="entry name" value="Helicase_C"/>
    <property type="match status" value="1"/>
</dbReference>
<evidence type="ECO:0000313" key="10">
    <source>
        <dbReference type="Proteomes" id="UP001530315"/>
    </source>
</evidence>
<dbReference type="InterPro" id="IPR011545">
    <property type="entry name" value="DEAD/DEAH_box_helicase_dom"/>
</dbReference>
<evidence type="ECO:0000256" key="2">
    <source>
        <dbReference type="ARBA" id="ARBA00022801"/>
    </source>
</evidence>
<keyword evidence="4" id="KW-0067">ATP-binding</keyword>
<feature type="signal peptide" evidence="6">
    <location>
        <begin position="1"/>
        <end position="22"/>
    </location>
</feature>
<name>A0ABD3NYM3_9STRA</name>
<feature type="region of interest" description="Disordered" evidence="5">
    <location>
        <begin position="232"/>
        <end position="273"/>
    </location>
</feature>